<dbReference type="PANTHER" id="PTHR43439:SF2">
    <property type="entry name" value="ENZYME, PUTATIVE (JCVI)-RELATED"/>
    <property type="match status" value="1"/>
</dbReference>
<dbReference type="Gene3D" id="3.40.50.720">
    <property type="entry name" value="NAD(P)-binding Rossmann-like Domain"/>
    <property type="match status" value="1"/>
</dbReference>
<evidence type="ECO:0000313" key="3">
    <source>
        <dbReference type="EMBL" id="OJI82468.1"/>
    </source>
</evidence>
<dbReference type="Proteomes" id="UP000184304">
    <property type="component" value="Unassembled WGS sequence"/>
</dbReference>
<accession>A0A1L9MZK9</accession>
<proteinExistence type="predicted"/>
<name>A0A1L9MZK9_ASPTC</name>
<keyword evidence="2" id="KW-0597">Phosphoprotein</keyword>
<dbReference type="AlphaFoldDB" id="A0A1L9MZK9"/>
<evidence type="ECO:0000313" key="4">
    <source>
        <dbReference type="Proteomes" id="UP000184304"/>
    </source>
</evidence>
<gene>
    <name evidence="3" type="ORF">ASPTUDRAFT_66654</name>
</gene>
<sequence>MVNKLVLGRRASLADTRNAVFHLVNPCRTTWASLVPAMQERYAVQPVPLVDWVANLETIQDPSNRDVQNKPALKLLAFFHVLADNADVLSADVSVERSKKGSRTMASLRSVSPAQVVNWLNQWNF</sequence>
<protein>
    <submittedName>
        <fullName evidence="3">Uncharacterized protein</fullName>
    </submittedName>
</protein>
<keyword evidence="4" id="KW-1185">Reference proteome</keyword>
<dbReference type="STRING" id="767770.A0A1L9MZK9"/>
<organism evidence="3 4">
    <name type="scientific">Aspergillus tubingensis (strain CBS 134.48)</name>
    <dbReference type="NCBI Taxonomy" id="767770"/>
    <lineage>
        <taxon>Eukaryota</taxon>
        <taxon>Fungi</taxon>
        <taxon>Dikarya</taxon>
        <taxon>Ascomycota</taxon>
        <taxon>Pezizomycotina</taxon>
        <taxon>Eurotiomycetes</taxon>
        <taxon>Eurotiomycetidae</taxon>
        <taxon>Eurotiales</taxon>
        <taxon>Aspergillaceae</taxon>
        <taxon>Aspergillus</taxon>
        <taxon>Aspergillus subgen. Circumdati</taxon>
    </lineage>
</organism>
<dbReference type="PANTHER" id="PTHR43439">
    <property type="entry name" value="PHENYLACETATE-COENZYME A LIGASE"/>
    <property type="match status" value="1"/>
</dbReference>
<evidence type="ECO:0000256" key="2">
    <source>
        <dbReference type="ARBA" id="ARBA00022553"/>
    </source>
</evidence>
<dbReference type="EMBL" id="KV878204">
    <property type="protein sequence ID" value="OJI82468.1"/>
    <property type="molecule type" value="Genomic_DNA"/>
</dbReference>
<reference evidence="4" key="1">
    <citation type="journal article" date="2017" name="Genome Biol.">
        <title>Comparative genomics reveals high biological diversity and specific adaptations in the industrially and medically important fungal genus Aspergillus.</title>
        <authorList>
            <person name="de Vries R.P."/>
            <person name="Riley R."/>
            <person name="Wiebenga A."/>
            <person name="Aguilar-Osorio G."/>
            <person name="Amillis S."/>
            <person name="Uchima C.A."/>
            <person name="Anderluh G."/>
            <person name="Asadollahi M."/>
            <person name="Askin M."/>
            <person name="Barry K."/>
            <person name="Battaglia E."/>
            <person name="Bayram O."/>
            <person name="Benocci T."/>
            <person name="Braus-Stromeyer S.A."/>
            <person name="Caldana C."/>
            <person name="Canovas D."/>
            <person name="Cerqueira G.C."/>
            <person name="Chen F."/>
            <person name="Chen W."/>
            <person name="Choi C."/>
            <person name="Clum A."/>
            <person name="Dos Santos R.A."/>
            <person name="Damasio A.R."/>
            <person name="Diallinas G."/>
            <person name="Emri T."/>
            <person name="Fekete E."/>
            <person name="Flipphi M."/>
            <person name="Freyberg S."/>
            <person name="Gallo A."/>
            <person name="Gournas C."/>
            <person name="Habgood R."/>
            <person name="Hainaut M."/>
            <person name="Harispe M.L."/>
            <person name="Henrissat B."/>
            <person name="Hilden K.S."/>
            <person name="Hope R."/>
            <person name="Hossain A."/>
            <person name="Karabika E."/>
            <person name="Karaffa L."/>
            <person name="Karanyi Z."/>
            <person name="Krasevec N."/>
            <person name="Kuo A."/>
            <person name="Kusch H."/>
            <person name="LaButti K."/>
            <person name="Lagendijk E.L."/>
            <person name="Lapidus A."/>
            <person name="Levasseur A."/>
            <person name="Lindquist E."/>
            <person name="Lipzen A."/>
            <person name="Logrieco A.F."/>
            <person name="MacCabe A."/>
            <person name="Maekelae M.R."/>
            <person name="Malavazi I."/>
            <person name="Melin P."/>
            <person name="Meyer V."/>
            <person name="Mielnichuk N."/>
            <person name="Miskei M."/>
            <person name="Molnar A.P."/>
            <person name="Mule G."/>
            <person name="Ngan C.Y."/>
            <person name="Orejas M."/>
            <person name="Orosz E."/>
            <person name="Ouedraogo J.P."/>
            <person name="Overkamp K.M."/>
            <person name="Park H.-S."/>
            <person name="Perrone G."/>
            <person name="Piumi F."/>
            <person name="Punt P.J."/>
            <person name="Ram A.F."/>
            <person name="Ramon A."/>
            <person name="Rauscher S."/>
            <person name="Record E."/>
            <person name="Riano-Pachon D.M."/>
            <person name="Robert V."/>
            <person name="Roehrig J."/>
            <person name="Ruller R."/>
            <person name="Salamov A."/>
            <person name="Salih N.S."/>
            <person name="Samson R.A."/>
            <person name="Sandor E."/>
            <person name="Sanguinetti M."/>
            <person name="Schuetze T."/>
            <person name="Sepcic K."/>
            <person name="Shelest E."/>
            <person name="Sherlock G."/>
            <person name="Sophianopoulou V."/>
            <person name="Squina F.M."/>
            <person name="Sun H."/>
            <person name="Susca A."/>
            <person name="Todd R.B."/>
            <person name="Tsang A."/>
            <person name="Unkles S.E."/>
            <person name="van de Wiele N."/>
            <person name="van Rossen-Uffink D."/>
            <person name="Oliveira J.V."/>
            <person name="Vesth T.C."/>
            <person name="Visser J."/>
            <person name="Yu J.-H."/>
            <person name="Zhou M."/>
            <person name="Andersen M.R."/>
            <person name="Archer D.B."/>
            <person name="Baker S.E."/>
            <person name="Benoit I."/>
            <person name="Brakhage A.A."/>
            <person name="Braus G.H."/>
            <person name="Fischer R."/>
            <person name="Frisvad J.C."/>
            <person name="Goldman G.H."/>
            <person name="Houbraken J."/>
            <person name="Oakley B."/>
            <person name="Pocsi I."/>
            <person name="Scazzocchio C."/>
            <person name="Seiboth B."/>
            <person name="vanKuyk P.A."/>
            <person name="Wortman J."/>
            <person name="Dyer P.S."/>
            <person name="Grigoriev I.V."/>
        </authorList>
    </citation>
    <scope>NUCLEOTIDE SEQUENCE [LARGE SCALE GENOMIC DNA]</scope>
    <source>
        <strain evidence="4">CBS 134.48</strain>
    </source>
</reference>
<dbReference type="InterPro" id="IPR051414">
    <property type="entry name" value="Adenylate-forming_Reductase"/>
</dbReference>
<dbReference type="VEuPathDB" id="FungiDB:ASPTUDRAFT_66654"/>
<dbReference type="OMA" id="MQERYAV"/>
<keyword evidence="1" id="KW-0596">Phosphopantetheine</keyword>
<evidence type="ECO:0000256" key="1">
    <source>
        <dbReference type="ARBA" id="ARBA00022450"/>
    </source>
</evidence>